<evidence type="ECO:0000313" key="2">
    <source>
        <dbReference type="EMBL" id="RKP12276.1"/>
    </source>
</evidence>
<feature type="non-terminal residue" evidence="2">
    <location>
        <position position="1"/>
    </location>
</feature>
<evidence type="ECO:0000256" key="1">
    <source>
        <dbReference type="ARBA" id="ARBA00038101"/>
    </source>
</evidence>
<dbReference type="InterPro" id="IPR050767">
    <property type="entry name" value="Sel1_AlgK"/>
</dbReference>
<comment type="similarity">
    <text evidence="1">Belongs to the sel-1 family.</text>
</comment>
<gene>
    <name evidence="2" type="ORF">BJ684DRAFT_21172</name>
</gene>
<organism evidence="2 3">
    <name type="scientific">Piptocephalis cylindrospora</name>
    <dbReference type="NCBI Taxonomy" id="1907219"/>
    <lineage>
        <taxon>Eukaryota</taxon>
        <taxon>Fungi</taxon>
        <taxon>Fungi incertae sedis</taxon>
        <taxon>Zoopagomycota</taxon>
        <taxon>Zoopagomycotina</taxon>
        <taxon>Zoopagomycetes</taxon>
        <taxon>Zoopagales</taxon>
        <taxon>Piptocephalidaceae</taxon>
        <taxon>Piptocephalis</taxon>
    </lineage>
</organism>
<dbReference type="SMART" id="SM00671">
    <property type="entry name" value="SEL1"/>
    <property type="match status" value="7"/>
</dbReference>
<dbReference type="PANTHER" id="PTHR11102">
    <property type="entry name" value="SEL-1-LIKE PROTEIN"/>
    <property type="match status" value="1"/>
</dbReference>
<keyword evidence="3" id="KW-1185">Reference proteome</keyword>
<dbReference type="PANTHER" id="PTHR11102:SF160">
    <property type="entry name" value="ERAD-ASSOCIATED E3 UBIQUITIN-PROTEIN LIGASE COMPONENT HRD3"/>
    <property type="match status" value="1"/>
</dbReference>
<dbReference type="Pfam" id="PF08238">
    <property type="entry name" value="Sel1"/>
    <property type="match status" value="6"/>
</dbReference>
<dbReference type="OrthoDB" id="2384430at2759"/>
<sequence>IKRINQAFPRIASKCQLGNWILHQVHLKSQPRIYMIRQVRQKIEKYLKEKPVYHLCCDSSLETMASCMKSALEALDSLSDIDISIRPRVLEVMDMIGYNGPAEDEEEELRMLAHLTEEITQLSAKCASFIIYPGKEENAAMEKSIHDWFDRWAEWRSKMLEANSGLELKNTSRALIKWENKKGTRDATKFIQETKTLQEEHNKYKGTEVGERYEKAFAGDVPSMLWLGEAYMDGDRGLEENGPLYCFWFLRAAIQNDPKALTYYGIATKAKYAHSLWRGYGCDMDKKKAEVIFQDAVDAGSILGSYGLMIVNRHNNNRKNVILNGEACLEAGYFRSCNDLITSLLRYDTSNEEERQSDYAKAYEYCMTLRAHPDLHHLPKMTKWVMESLYEQERYQSLVPNLRYYLGCIYYWGLGVPQDREEAVKQWEIVDMREEIRALESLAYCYITGEGKEQDVKRGMDLLLASIDLTNQGKSALAFLHSRTILTERDGHEALKMATFSRIRQCGRAAFLEGRLYEEGLGVEQSWAQAVATYEGFEKESDMCRVALARLRLGYGCKKDVEWAVKVFQDCSISGIPSGRQTLATFFWYKWWCDDMMGNLEAQVSLGMCMIKGEGVEKDVDVGLDLLKKASARGSGEAHFCLYEAYSQGEWTDVNLAKAKEHLEGAANLEEPTGMCLYAEELLDRGEDLARAIILLEKSLRYNCRQARRIYIRALMKRGQEGMGMDKALPKLAEAYEKGLGTEVNQEQARLYRMRWSRLSR</sequence>
<protein>
    <recommendedName>
        <fullName evidence="4">HCP-like protein</fullName>
    </recommendedName>
</protein>
<dbReference type="InterPro" id="IPR011990">
    <property type="entry name" value="TPR-like_helical_dom_sf"/>
</dbReference>
<dbReference type="SUPFAM" id="SSF81901">
    <property type="entry name" value="HCP-like"/>
    <property type="match status" value="3"/>
</dbReference>
<accession>A0A4P9Y0G1</accession>
<dbReference type="Gene3D" id="1.25.40.10">
    <property type="entry name" value="Tetratricopeptide repeat domain"/>
    <property type="match status" value="2"/>
</dbReference>
<dbReference type="Proteomes" id="UP000267251">
    <property type="component" value="Unassembled WGS sequence"/>
</dbReference>
<reference evidence="3" key="1">
    <citation type="journal article" date="2018" name="Nat. Microbiol.">
        <title>Leveraging single-cell genomics to expand the fungal tree of life.</title>
        <authorList>
            <person name="Ahrendt S.R."/>
            <person name="Quandt C.A."/>
            <person name="Ciobanu D."/>
            <person name="Clum A."/>
            <person name="Salamov A."/>
            <person name="Andreopoulos B."/>
            <person name="Cheng J.F."/>
            <person name="Woyke T."/>
            <person name="Pelin A."/>
            <person name="Henrissat B."/>
            <person name="Reynolds N.K."/>
            <person name="Benny G.L."/>
            <person name="Smith M.E."/>
            <person name="James T.Y."/>
            <person name="Grigoriev I.V."/>
        </authorList>
    </citation>
    <scope>NUCLEOTIDE SEQUENCE [LARGE SCALE GENOMIC DNA]</scope>
</reference>
<name>A0A4P9Y0G1_9FUNG</name>
<evidence type="ECO:0000313" key="3">
    <source>
        <dbReference type="Proteomes" id="UP000267251"/>
    </source>
</evidence>
<dbReference type="EMBL" id="KZ988399">
    <property type="protein sequence ID" value="RKP12276.1"/>
    <property type="molecule type" value="Genomic_DNA"/>
</dbReference>
<proteinExistence type="inferred from homology"/>
<dbReference type="AlphaFoldDB" id="A0A4P9Y0G1"/>
<dbReference type="InterPro" id="IPR006597">
    <property type="entry name" value="Sel1-like"/>
</dbReference>
<evidence type="ECO:0008006" key="4">
    <source>
        <dbReference type="Google" id="ProtNLM"/>
    </source>
</evidence>